<dbReference type="Gene3D" id="1.10.10.10">
    <property type="entry name" value="Winged helix-like DNA-binding domain superfamily/Winged helix DNA-binding domain"/>
    <property type="match status" value="1"/>
</dbReference>
<dbReference type="PANTHER" id="PTHR43736:SF4">
    <property type="entry name" value="SLR1690 PROTEIN"/>
    <property type="match status" value="1"/>
</dbReference>
<dbReference type="InterPro" id="IPR036390">
    <property type="entry name" value="WH_DNA-bd_sf"/>
</dbReference>
<dbReference type="InterPro" id="IPR015797">
    <property type="entry name" value="NUDIX_hydrolase-like_dom_sf"/>
</dbReference>
<dbReference type="SUPFAM" id="SSF46785">
    <property type="entry name" value="Winged helix' DNA-binding domain"/>
    <property type="match status" value="1"/>
</dbReference>
<keyword evidence="4" id="KW-0378">Hydrolase</keyword>
<evidence type="ECO:0000259" key="2">
    <source>
        <dbReference type="Pfam" id="PF00293"/>
    </source>
</evidence>
<dbReference type="Pfam" id="PF21906">
    <property type="entry name" value="WHD_NrtR"/>
    <property type="match status" value="1"/>
</dbReference>
<dbReference type="AlphaFoldDB" id="A0A0B7P0G0"/>
<dbReference type="InterPro" id="IPR054105">
    <property type="entry name" value="WHD_NrtR"/>
</dbReference>
<name>A0A0B7P0G0_PROFF</name>
<dbReference type="SUPFAM" id="SSF55811">
    <property type="entry name" value="Nudix"/>
    <property type="match status" value="1"/>
</dbReference>
<sequence>MTTQAPDQPPVARFRHEVLAVVFRALAQAGTRLEVMAWRRHRAPFKDEWALPSGPVNAGETMDQAVQRHLAARLDLTSIRYSEQLATFSDPGRDPFERTIASAYLVLLGQSGPVPGGAAEWLDTRALPPMAFDHAAVVQAGIRRLRSKMSYTNIAFALAPDEFTLKELRDVYVGVLGHDVDVTNLGRVLTRRGQIAPTGRRRRSGSGGGRPARTYRFVEAAYEVTDPFATLRPAETPLPGQAAGEGKATR</sequence>
<dbReference type="InterPro" id="IPR036388">
    <property type="entry name" value="WH-like_DNA-bd_sf"/>
</dbReference>
<dbReference type="PANTHER" id="PTHR43736">
    <property type="entry name" value="ADP-RIBOSE PYROPHOSPHATASE"/>
    <property type="match status" value="1"/>
</dbReference>
<evidence type="ECO:0000256" key="1">
    <source>
        <dbReference type="SAM" id="MobiDB-lite"/>
    </source>
</evidence>
<proteinExistence type="predicted"/>
<gene>
    <name evidence="4" type="ORF">PFCIRM138_09870</name>
</gene>
<protein>
    <submittedName>
        <fullName evidence="4">NUDIX hydrolase</fullName>
    </submittedName>
</protein>
<evidence type="ECO:0000313" key="4">
    <source>
        <dbReference type="EMBL" id="CEP26778.1"/>
    </source>
</evidence>
<accession>A0A0B7P0G0</accession>
<organism evidence="4">
    <name type="scientific">Propionibacterium freudenreichii subsp. freudenreichii</name>
    <dbReference type="NCBI Taxonomy" id="66712"/>
    <lineage>
        <taxon>Bacteria</taxon>
        <taxon>Bacillati</taxon>
        <taxon>Actinomycetota</taxon>
        <taxon>Actinomycetes</taxon>
        <taxon>Propionibacteriales</taxon>
        <taxon>Propionibacteriaceae</taxon>
        <taxon>Propionibacterium</taxon>
    </lineage>
</organism>
<evidence type="ECO:0000259" key="3">
    <source>
        <dbReference type="Pfam" id="PF21906"/>
    </source>
</evidence>
<feature type="domain" description="NrtR DNA-binding winged helix" evidence="3">
    <location>
        <begin position="155"/>
        <end position="217"/>
    </location>
</feature>
<dbReference type="EMBL" id="LM676425">
    <property type="protein sequence ID" value="CEP26778.1"/>
    <property type="molecule type" value="Genomic_DNA"/>
</dbReference>
<dbReference type="GO" id="GO:0016787">
    <property type="term" value="F:hydrolase activity"/>
    <property type="evidence" value="ECO:0007669"/>
    <property type="project" value="UniProtKB-KW"/>
</dbReference>
<dbReference type="Gene3D" id="3.90.79.10">
    <property type="entry name" value="Nucleoside Triphosphate Pyrophosphohydrolase"/>
    <property type="match status" value="1"/>
</dbReference>
<dbReference type="InterPro" id="IPR000086">
    <property type="entry name" value="NUDIX_hydrolase_dom"/>
</dbReference>
<feature type="domain" description="Nudix hydrolase" evidence="2">
    <location>
        <begin position="32"/>
        <end position="136"/>
    </location>
</feature>
<dbReference type="Pfam" id="PF00293">
    <property type="entry name" value="NUDIX"/>
    <property type="match status" value="1"/>
</dbReference>
<reference evidence="4" key="1">
    <citation type="submission" date="2014-08" db="EMBL/GenBank/DDBJ databases">
        <authorList>
            <person name="Falentin Helene"/>
        </authorList>
    </citation>
    <scope>NUCLEOTIDE SEQUENCE</scope>
</reference>
<feature type="region of interest" description="Disordered" evidence="1">
    <location>
        <begin position="230"/>
        <end position="250"/>
    </location>
</feature>
<dbReference type="CDD" id="cd18873">
    <property type="entry name" value="NUDIX_NadM_like"/>
    <property type="match status" value="1"/>
</dbReference>
<feature type="region of interest" description="Disordered" evidence="1">
    <location>
        <begin position="193"/>
        <end position="212"/>
    </location>
</feature>